<feature type="domain" description="3-dehydroquinate synthase C-terminal" evidence="21">
    <location>
        <begin position="196"/>
        <end position="343"/>
    </location>
</feature>
<feature type="binding site" evidence="18">
    <location>
        <begin position="145"/>
        <end position="146"/>
    </location>
    <ligand>
        <name>NAD(+)</name>
        <dbReference type="ChEBI" id="CHEBI:57540"/>
    </ligand>
</feature>
<dbReference type="GO" id="GO:0009073">
    <property type="term" value="P:aromatic amino acid family biosynthetic process"/>
    <property type="evidence" value="ECO:0007669"/>
    <property type="project" value="UniProtKB-KW"/>
</dbReference>
<comment type="caution">
    <text evidence="22">The sequence shown here is derived from an EMBL/GenBank/DDBJ whole genome shotgun (WGS) entry which is preliminary data.</text>
</comment>
<dbReference type="GO" id="GO:0000166">
    <property type="term" value="F:nucleotide binding"/>
    <property type="evidence" value="ECO:0007669"/>
    <property type="project" value="UniProtKB-KW"/>
</dbReference>
<proteinExistence type="inferred from homology"/>
<keyword evidence="17 18" id="KW-0170">Cobalt</keyword>
<comment type="function">
    <text evidence="18">Catalyzes the conversion of 3-deoxy-D-arabino-heptulosonate 7-phosphate (DAHP) to dehydroquinate (DHQ).</text>
</comment>
<comment type="cofactor">
    <cofactor evidence="18">
        <name>Co(2+)</name>
        <dbReference type="ChEBI" id="CHEBI:48828"/>
    </cofactor>
    <cofactor evidence="18">
        <name>Zn(2+)</name>
        <dbReference type="ChEBI" id="CHEBI:29105"/>
    </cofactor>
    <text evidence="18">Binds 1 divalent metal cation per subunit. Can use either Co(2+) or Zn(2+).</text>
</comment>
<evidence type="ECO:0000256" key="7">
    <source>
        <dbReference type="ARBA" id="ARBA00013031"/>
    </source>
</evidence>
<dbReference type="HAMAP" id="MF_00110">
    <property type="entry name" value="DHQ_synthase"/>
    <property type="match status" value="1"/>
</dbReference>
<evidence type="ECO:0000256" key="13">
    <source>
        <dbReference type="ARBA" id="ARBA00022833"/>
    </source>
</evidence>
<sequence>MIMTASARTLWIRQDRVEYPVVVGEGVLDELSAHLASDPPRGAGLVPSPEVPHVLFTDATVNALYGDRVEALLRAWGLEVLRVVVPAGEASKSLAAYERAVGEMLRGGAGRKSVLFALGGGVVGDLGGFVAATYMRGIAFVQLPTTILAHDSAVGGKVGIDHPLAKNALGAFAFPRAVLYDTALLRTLPPREVRSGLAEIVKHAFLAGEEYVSFLEAEAERITALEPGALAESLLRGIAVKADVVSRDPYETRGIREILNLGHTVGHALETLGGYQTFLHGEAVALGLAVESRIAERLGILASCVRGRLEALLARFGFDLRWPEGEAYDPASVVRVMLRDKKNVRRKIRFVFLADLGKTKFRELDPEGAEAHLRAVLREGA</sequence>
<accession>A0A2T5G8N1</accession>
<comment type="subcellular location">
    <subcellularLocation>
        <location evidence="4 18">Cytoplasm</location>
    </subcellularLocation>
</comment>
<evidence type="ECO:0000256" key="15">
    <source>
        <dbReference type="ARBA" id="ARBA00023141"/>
    </source>
</evidence>
<dbReference type="PANTHER" id="PTHR43622">
    <property type="entry name" value="3-DEHYDROQUINATE SYNTHASE"/>
    <property type="match status" value="1"/>
</dbReference>
<dbReference type="AlphaFoldDB" id="A0A2T5G8N1"/>
<dbReference type="InterPro" id="IPR030960">
    <property type="entry name" value="DHQS/DOIS_N"/>
</dbReference>
<keyword evidence="16 18" id="KW-0456">Lyase</keyword>
<dbReference type="GO" id="GO:0009423">
    <property type="term" value="P:chorismate biosynthetic process"/>
    <property type="evidence" value="ECO:0007669"/>
    <property type="project" value="UniProtKB-UniRule"/>
</dbReference>
<evidence type="ECO:0000256" key="6">
    <source>
        <dbReference type="ARBA" id="ARBA00005412"/>
    </source>
</evidence>
<dbReference type="InterPro" id="IPR030963">
    <property type="entry name" value="DHQ_synth_fam"/>
</dbReference>
<dbReference type="PIRSF" id="PIRSF001455">
    <property type="entry name" value="DHQ_synth"/>
    <property type="match status" value="1"/>
</dbReference>
<evidence type="ECO:0000256" key="3">
    <source>
        <dbReference type="ARBA" id="ARBA00001947"/>
    </source>
</evidence>
<gene>
    <name evidence="18" type="primary">aroB</name>
    <name evidence="22" type="ORF">BLITH_0677</name>
</gene>
<dbReference type="EMBL" id="PEBW01000002">
    <property type="protein sequence ID" value="PTQ52498.1"/>
    <property type="molecule type" value="Genomic_DNA"/>
</dbReference>
<keyword evidence="13 18" id="KW-0862">Zinc</keyword>
<feature type="binding site" evidence="18">
    <location>
        <position position="157"/>
    </location>
    <ligand>
        <name>NAD(+)</name>
        <dbReference type="ChEBI" id="CHEBI:57540"/>
    </ligand>
</feature>
<name>A0A2T5G8N1_9BACL</name>
<dbReference type="GO" id="GO:0008652">
    <property type="term" value="P:amino acid biosynthetic process"/>
    <property type="evidence" value="ECO:0007669"/>
    <property type="project" value="UniProtKB-KW"/>
</dbReference>
<keyword evidence="9 18" id="KW-0963">Cytoplasm</keyword>
<organism evidence="22 23">
    <name type="scientific">Brockia lithotrophica</name>
    <dbReference type="NCBI Taxonomy" id="933949"/>
    <lineage>
        <taxon>Bacteria</taxon>
        <taxon>Bacillati</taxon>
        <taxon>Bacillota</taxon>
        <taxon>Bacilli</taxon>
        <taxon>Bacillales</taxon>
        <taxon>Bacillales Family X. Incertae Sedis</taxon>
        <taxon>Brockia</taxon>
    </lineage>
</organism>
<comment type="catalytic activity">
    <reaction evidence="1 18">
        <text>7-phospho-2-dehydro-3-deoxy-D-arabino-heptonate = 3-dehydroquinate + phosphate</text>
        <dbReference type="Rhea" id="RHEA:21968"/>
        <dbReference type="ChEBI" id="CHEBI:32364"/>
        <dbReference type="ChEBI" id="CHEBI:43474"/>
        <dbReference type="ChEBI" id="CHEBI:58394"/>
        <dbReference type="EC" id="4.2.3.4"/>
    </reaction>
</comment>
<keyword evidence="11 18" id="KW-0479">Metal-binding</keyword>
<keyword evidence="10 18" id="KW-0028">Amino-acid biosynthesis</keyword>
<keyword evidence="19" id="KW-0472">Membrane</keyword>
<evidence type="ECO:0000256" key="18">
    <source>
        <dbReference type="HAMAP-Rule" id="MF_00110"/>
    </source>
</evidence>
<feature type="binding site" evidence="18">
    <location>
        <position position="263"/>
    </location>
    <ligand>
        <name>Zn(2+)</name>
        <dbReference type="ChEBI" id="CHEBI:29105"/>
    </ligand>
</feature>
<feature type="binding site" evidence="18">
    <location>
        <position position="166"/>
    </location>
    <ligand>
        <name>NAD(+)</name>
        <dbReference type="ChEBI" id="CHEBI:57540"/>
    </ligand>
</feature>
<keyword evidence="14 18" id="KW-0520">NAD</keyword>
<dbReference type="Gene3D" id="1.20.1090.10">
    <property type="entry name" value="Dehydroquinate synthase-like - alpha domain"/>
    <property type="match status" value="1"/>
</dbReference>
<reference evidence="22 23" key="1">
    <citation type="submission" date="2017-08" db="EMBL/GenBank/DDBJ databases">
        <title>Burning lignite coal seam in the remote Altai Mountains harbors a hydrogen-driven thermophilic microbial community.</title>
        <authorList>
            <person name="Kadnikov V.V."/>
            <person name="Mardanov A.V."/>
            <person name="Ivasenko D."/>
            <person name="Beletsky A.V."/>
            <person name="Karnachuk O.V."/>
            <person name="Ravin N.V."/>
        </authorList>
    </citation>
    <scope>NUCLEOTIDE SEQUENCE [LARGE SCALE GENOMIC DNA]</scope>
    <source>
        <strain evidence="22">AL31</strain>
    </source>
</reference>
<evidence type="ECO:0000256" key="12">
    <source>
        <dbReference type="ARBA" id="ARBA00022741"/>
    </source>
</evidence>
<evidence type="ECO:0000256" key="17">
    <source>
        <dbReference type="ARBA" id="ARBA00023285"/>
    </source>
</evidence>
<evidence type="ECO:0000256" key="16">
    <source>
        <dbReference type="ARBA" id="ARBA00023239"/>
    </source>
</evidence>
<evidence type="ECO:0000313" key="22">
    <source>
        <dbReference type="EMBL" id="PTQ52498.1"/>
    </source>
</evidence>
<comment type="similarity">
    <text evidence="6 18">Belongs to the sugar phosphate cyclases superfamily. Dehydroquinate synthase family.</text>
</comment>
<keyword evidence="19" id="KW-0812">Transmembrane</keyword>
<keyword evidence="15 18" id="KW-0057">Aromatic amino acid biosynthesis</keyword>
<dbReference type="Proteomes" id="UP000244016">
    <property type="component" value="Unassembled WGS sequence"/>
</dbReference>
<evidence type="ECO:0000256" key="19">
    <source>
        <dbReference type="SAM" id="Phobius"/>
    </source>
</evidence>
<comment type="cofactor">
    <cofactor evidence="2 18">
        <name>NAD(+)</name>
        <dbReference type="ChEBI" id="CHEBI:57540"/>
    </cofactor>
</comment>
<evidence type="ECO:0000256" key="1">
    <source>
        <dbReference type="ARBA" id="ARBA00001393"/>
    </source>
</evidence>
<evidence type="ECO:0000313" key="23">
    <source>
        <dbReference type="Proteomes" id="UP000244016"/>
    </source>
</evidence>
<keyword evidence="12 18" id="KW-0547">Nucleotide-binding</keyword>
<dbReference type="FunFam" id="3.40.50.1970:FF:000007">
    <property type="entry name" value="Pentafunctional AROM polypeptide"/>
    <property type="match status" value="1"/>
</dbReference>
<dbReference type="SUPFAM" id="SSF56796">
    <property type="entry name" value="Dehydroquinate synthase-like"/>
    <property type="match status" value="1"/>
</dbReference>
<evidence type="ECO:0000256" key="8">
    <source>
        <dbReference type="ARBA" id="ARBA00017684"/>
    </source>
</evidence>
<dbReference type="InterPro" id="IPR016037">
    <property type="entry name" value="DHQ_synth_AroB"/>
</dbReference>
<evidence type="ECO:0000259" key="21">
    <source>
        <dbReference type="Pfam" id="PF24621"/>
    </source>
</evidence>
<comment type="pathway">
    <text evidence="5 18">Metabolic intermediate biosynthesis; chorismate biosynthesis; chorismate from D-erythrose 4-phosphate and phosphoenolpyruvate: step 2/7.</text>
</comment>
<protein>
    <recommendedName>
        <fullName evidence="8 18">3-dehydroquinate synthase</fullName>
        <shortName evidence="18">DHQS</shortName>
        <ecNumber evidence="7 18">4.2.3.4</ecNumber>
    </recommendedName>
</protein>
<evidence type="ECO:0000256" key="4">
    <source>
        <dbReference type="ARBA" id="ARBA00004496"/>
    </source>
</evidence>
<dbReference type="CDD" id="cd08195">
    <property type="entry name" value="DHQS"/>
    <property type="match status" value="1"/>
</dbReference>
<feature type="domain" description="3-dehydroquinate synthase N-terminal" evidence="20">
    <location>
        <begin position="83"/>
        <end position="194"/>
    </location>
</feature>
<dbReference type="GO" id="GO:0003856">
    <property type="term" value="F:3-dehydroquinate synthase activity"/>
    <property type="evidence" value="ECO:0007669"/>
    <property type="project" value="UniProtKB-UniRule"/>
</dbReference>
<feature type="transmembrane region" description="Helical" evidence="19">
    <location>
        <begin position="114"/>
        <end position="135"/>
    </location>
</feature>
<dbReference type="GO" id="GO:0046872">
    <property type="term" value="F:metal ion binding"/>
    <property type="evidence" value="ECO:0007669"/>
    <property type="project" value="UniProtKB-KW"/>
</dbReference>
<evidence type="ECO:0000256" key="5">
    <source>
        <dbReference type="ARBA" id="ARBA00004661"/>
    </source>
</evidence>
<comment type="caution">
    <text evidence="18">Lacks conserved residue(s) required for the propagation of feature annotation.</text>
</comment>
<feature type="binding site" evidence="18">
    <location>
        <position position="280"/>
    </location>
    <ligand>
        <name>Zn(2+)</name>
        <dbReference type="ChEBI" id="CHEBI:29105"/>
    </ligand>
</feature>
<evidence type="ECO:0000256" key="2">
    <source>
        <dbReference type="ARBA" id="ARBA00001911"/>
    </source>
</evidence>
<dbReference type="GO" id="GO:0005737">
    <property type="term" value="C:cytoplasm"/>
    <property type="evidence" value="ECO:0007669"/>
    <property type="project" value="UniProtKB-SubCell"/>
</dbReference>
<comment type="cofactor">
    <cofactor evidence="3">
        <name>Zn(2+)</name>
        <dbReference type="ChEBI" id="CHEBI:29105"/>
    </cofactor>
</comment>
<evidence type="ECO:0000256" key="9">
    <source>
        <dbReference type="ARBA" id="ARBA00022490"/>
    </source>
</evidence>
<evidence type="ECO:0000256" key="14">
    <source>
        <dbReference type="ARBA" id="ARBA00023027"/>
    </source>
</evidence>
<evidence type="ECO:0000259" key="20">
    <source>
        <dbReference type="Pfam" id="PF01761"/>
    </source>
</evidence>
<dbReference type="PANTHER" id="PTHR43622:SF7">
    <property type="entry name" value="3-DEHYDROQUINATE SYNTHASE, CHLOROPLASTIC"/>
    <property type="match status" value="1"/>
</dbReference>
<dbReference type="Pfam" id="PF01761">
    <property type="entry name" value="DHQ_synthase"/>
    <property type="match status" value="1"/>
</dbReference>
<dbReference type="Pfam" id="PF24621">
    <property type="entry name" value="DHQS_C"/>
    <property type="match status" value="1"/>
</dbReference>
<dbReference type="UniPathway" id="UPA00053">
    <property type="reaction ID" value="UER00085"/>
</dbReference>
<dbReference type="EC" id="4.2.3.4" evidence="7 18"/>
<feature type="binding site" evidence="18">
    <location>
        <position position="199"/>
    </location>
    <ligand>
        <name>Zn(2+)</name>
        <dbReference type="ChEBI" id="CHEBI:29105"/>
    </ligand>
</feature>
<dbReference type="InterPro" id="IPR050071">
    <property type="entry name" value="Dehydroquinate_synthase"/>
</dbReference>
<dbReference type="InterPro" id="IPR056179">
    <property type="entry name" value="DHQS_C"/>
</dbReference>
<dbReference type="NCBIfam" id="TIGR01357">
    <property type="entry name" value="aroB"/>
    <property type="match status" value="1"/>
</dbReference>
<dbReference type="Gene3D" id="3.40.50.1970">
    <property type="match status" value="1"/>
</dbReference>
<feature type="binding site" evidence="18">
    <location>
        <begin position="121"/>
        <end position="125"/>
    </location>
    <ligand>
        <name>NAD(+)</name>
        <dbReference type="ChEBI" id="CHEBI:57540"/>
    </ligand>
</feature>
<evidence type="ECO:0000256" key="11">
    <source>
        <dbReference type="ARBA" id="ARBA00022723"/>
    </source>
</evidence>
<evidence type="ECO:0000256" key="10">
    <source>
        <dbReference type="ARBA" id="ARBA00022605"/>
    </source>
</evidence>
<keyword evidence="19" id="KW-1133">Transmembrane helix</keyword>